<keyword evidence="1" id="KW-0812">Transmembrane</keyword>
<evidence type="ECO:0000313" key="2">
    <source>
        <dbReference type="EMBL" id="MBP1930218.1"/>
    </source>
</evidence>
<dbReference type="EMBL" id="JAGGKT010000001">
    <property type="protein sequence ID" value="MBP1930218.1"/>
    <property type="molecule type" value="Genomic_DNA"/>
</dbReference>
<protein>
    <recommendedName>
        <fullName evidence="4">Prepilin-type N-terminal cleavage/methylation domain-containing protein</fullName>
    </recommendedName>
</protein>
<accession>A0ABS4GIY6</accession>
<evidence type="ECO:0000313" key="3">
    <source>
        <dbReference type="Proteomes" id="UP001519343"/>
    </source>
</evidence>
<proteinExistence type="predicted"/>
<organism evidence="2 3">
    <name type="scientific">Ammoniphilus resinae</name>
    <dbReference type="NCBI Taxonomy" id="861532"/>
    <lineage>
        <taxon>Bacteria</taxon>
        <taxon>Bacillati</taxon>
        <taxon>Bacillota</taxon>
        <taxon>Bacilli</taxon>
        <taxon>Bacillales</taxon>
        <taxon>Paenibacillaceae</taxon>
        <taxon>Aneurinibacillus group</taxon>
        <taxon>Ammoniphilus</taxon>
    </lineage>
</organism>
<evidence type="ECO:0000256" key="1">
    <source>
        <dbReference type="SAM" id="Phobius"/>
    </source>
</evidence>
<keyword evidence="1" id="KW-0472">Membrane</keyword>
<evidence type="ECO:0008006" key="4">
    <source>
        <dbReference type="Google" id="ProtNLM"/>
    </source>
</evidence>
<keyword evidence="3" id="KW-1185">Reference proteome</keyword>
<dbReference type="Proteomes" id="UP001519343">
    <property type="component" value="Unassembled WGS sequence"/>
</dbReference>
<keyword evidence="1" id="KW-1133">Transmembrane helix</keyword>
<sequence length="229" mass="26234">MRIDPLRLDQRGVTVLELLLSVTIFLLVVLPLSTYYLSGVDRYQKTLKQSNLRNELDFTIADIMTKVEGASFFEISDTGLETTDKRKDDLLTIFQSPKLGSSISESEAQELKASLTTYKTHVTYEYDETLDRKVPRSEIVKQTFQIPDFNFNHQLYLIDGLFKLSDDNKKLLVFLVVVPKSSYFLEMDGQHSGFTGWDEVVTALEEDSPPFEYIKITKIEIAVNNLQRG</sequence>
<gene>
    <name evidence="2" type="ORF">J2Z37_000205</name>
</gene>
<reference evidence="2 3" key="1">
    <citation type="submission" date="2021-03" db="EMBL/GenBank/DDBJ databases">
        <title>Genomic Encyclopedia of Type Strains, Phase IV (KMG-IV): sequencing the most valuable type-strain genomes for metagenomic binning, comparative biology and taxonomic classification.</title>
        <authorList>
            <person name="Goeker M."/>
        </authorList>
    </citation>
    <scope>NUCLEOTIDE SEQUENCE [LARGE SCALE GENOMIC DNA]</scope>
    <source>
        <strain evidence="2 3">DSM 24738</strain>
    </source>
</reference>
<dbReference type="RefSeq" id="WP_209808037.1">
    <property type="nucleotide sequence ID" value="NZ_JAGGKT010000001.1"/>
</dbReference>
<comment type="caution">
    <text evidence="2">The sequence shown here is derived from an EMBL/GenBank/DDBJ whole genome shotgun (WGS) entry which is preliminary data.</text>
</comment>
<name>A0ABS4GIY6_9BACL</name>
<feature type="transmembrane region" description="Helical" evidence="1">
    <location>
        <begin position="12"/>
        <end position="37"/>
    </location>
</feature>